<gene>
    <name evidence="2" type="ORF">J2W49_003955</name>
</gene>
<keyword evidence="1" id="KW-0812">Transmembrane</keyword>
<keyword evidence="1" id="KW-1133">Transmembrane helix</keyword>
<comment type="caution">
    <text evidence="2">The sequence shown here is derived from an EMBL/GenBank/DDBJ whole genome shotgun (WGS) entry which is preliminary data.</text>
</comment>
<proteinExistence type="predicted"/>
<dbReference type="RefSeq" id="WP_310320277.1">
    <property type="nucleotide sequence ID" value="NZ_JAVDWU010000009.1"/>
</dbReference>
<feature type="transmembrane region" description="Helical" evidence="1">
    <location>
        <begin position="57"/>
        <end position="74"/>
    </location>
</feature>
<evidence type="ECO:0000313" key="3">
    <source>
        <dbReference type="Proteomes" id="UP001265700"/>
    </source>
</evidence>
<reference evidence="2 3" key="1">
    <citation type="submission" date="2023-07" db="EMBL/GenBank/DDBJ databases">
        <title>Sorghum-associated microbial communities from plants grown in Nebraska, USA.</title>
        <authorList>
            <person name="Schachtman D."/>
        </authorList>
    </citation>
    <scope>NUCLEOTIDE SEQUENCE [LARGE SCALE GENOMIC DNA]</scope>
    <source>
        <strain evidence="2 3">4249</strain>
    </source>
</reference>
<accession>A0ABU1WS21</accession>
<evidence type="ECO:0000256" key="1">
    <source>
        <dbReference type="SAM" id="Phobius"/>
    </source>
</evidence>
<evidence type="ECO:0000313" key="2">
    <source>
        <dbReference type="EMBL" id="MDR7151979.1"/>
    </source>
</evidence>
<feature type="transmembrane region" description="Helical" evidence="1">
    <location>
        <begin position="17"/>
        <end position="37"/>
    </location>
</feature>
<sequence>MYTPATHWRIVNVLARLFGVMNVGVGAAFTVNAVLFLRHPETAQNVSSIGGNASAEFAVVAVFCLTVGALFLAVKPYRPDLQVGVRPLSDGASRKLSWLTGEPRT</sequence>
<name>A0ABU1WS21_9BURK</name>
<keyword evidence="1" id="KW-0472">Membrane</keyword>
<dbReference type="EMBL" id="JAVDWU010000009">
    <property type="protein sequence ID" value="MDR7151979.1"/>
    <property type="molecule type" value="Genomic_DNA"/>
</dbReference>
<protein>
    <submittedName>
        <fullName evidence="2">Uncharacterized protein</fullName>
    </submittedName>
</protein>
<dbReference type="Proteomes" id="UP001265700">
    <property type="component" value="Unassembled WGS sequence"/>
</dbReference>
<keyword evidence="3" id="KW-1185">Reference proteome</keyword>
<organism evidence="2 3">
    <name type="scientific">Hydrogenophaga palleronii</name>
    <dbReference type="NCBI Taxonomy" id="65655"/>
    <lineage>
        <taxon>Bacteria</taxon>
        <taxon>Pseudomonadati</taxon>
        <taxon>Pseudomonadota</taxon>
        <taxon>Betaproteobacteria</taxon>
        <taxon>Burkholderiales</taxon>
        <taxon>Comamonadaceae</taxon>
        <taxon>Hydrogenophaga</taxon>
    </lineage>
</organism>